<dbReference type="RefSeq" id="WP_058382639.1">
    <property type="nucleotide sequence ID" value="NZ_CP013659.2"/>
</dbReference>
<dbReference type="KEGG" id="prt:AUC31_12335"/>
<dbReference type="AlphaFoldDB" id="A0A0U2XID9"/>
<dbReference type="OrthoDB" id="2427074at2"/>
<sequence>MEKEFFVAAIEHPEFGEVYRFFEVDPATGEEQAVDPFDSGMVKLYHETPPELFYITSKRGADASGFYQGEQFVVQRGSKFAGSTTPKCPKRYLKLREELLLSGKLMPLGHQYLVMEDVEFASPLIAMGVAIGGWAKGAHDWKKI</sequence>
<keyword evidence="2" id="KW-1185">Reference proteome</keyword>
<proteinExistence type="predicted"/>
<dbReference type="EMBL" id="CP013659">
    <property type="protein sequence ID" value="ALS75936.1"/>
    <property type="molecule type" value="Genomic_DNA"/>
</dbReference>
<accession>A0A0U2XID9</accession>
<name>A0A0U2XID9_9BACL</name>
<dbReference type="Proteomes" id="UP000067683">
    <property type="component" value="Chromosome"/>
</dbReference>
<evidence type="ECO:0000313" key="2">
    <source>
        <dbReference type="Proteomes" id="UP000067683"/>
    </source>
</evidence>
<evidence type="ECO:0000313" key="1">
    <source>
        <dbReference type="EMBL" id="ALS75936.1"/>
    </source>
</evidence>
<reference evidence="1" key="1">
    <citation type="submission" date="2016-01" db="EMBL/GenBank/DDBJ databases">
        <title>Complete genome of Planococcus rifietoensis type strain M8.</title>
        <authorList>
            <person name="See-Too W.S."/>
        </authorList>
    </citation>
    <scope>NUCLEOTIDE SEQUENCE [LARGE SCALE GENOMIC DNA]</scope>
    <source>
        <strain evidence="1">M8</strain>
    </source>
</reference>
<protein>
    <submittedName>
        <fullName evidence="1">Methionine sulfoxide reductase</fullName>
    </submittedName>
</protein>
<dbReference type="STRING" id="200991.AUC31_12335"/>
<gene>
    <name evidence="1" type="ORF">AUC31_12335</name>
</gene>
<organism evidence="1 2">
    <name type="scientific">Planococcus rifietoensis</name>
    <dbReference type="NCBI Taxonomy" id="200991"/>
    <lineage>
        <taxon>Bacteria</taxon>
        <taxon>Bacillati</taxon>
        <taxon>Bacillota</taxon>
        <taxon>Bacilli</taxon>
        <taxon>Bacillales</taxon>
        <taxon>Caryophanaceae</taxon>
        <taxon>Planococcus</taxon>
    </lineage>
</organism>